<dbReference type="GO" id="GO:0032259">
    <property type="term" value="P:methylation"/>
    <property type="evidence" value="ECO:0007669"/>
    <property type="project" value="UniProtKB-KW"/>
</dbReference>
<dbReference type="EC" id="2.1.-.-" evidence="3"/>
<reference evidence="3" key="2">
    <citation type="submission" date="2023-11" db="EMBL/GenBank/DDBJ databases">
        <title>MicrobeMod: A computational toolkit for identifying prokaryotic methylation and restriction-modification with nanopore sequencing.</title>
        <authorList>
            <person name="Crits-Christoph A."/>
            <person name="Kang S.C."/>
            <person name="Lee H."/>
            <person name="Ostrov N."/>
        </authorList>
    </citation>
    <scope>NUCLEOTIDE SEQUENCE</scope>
    <source>
        <strain evidence="3">ATCC 51242</strain>
    </source>
</reference>
<dbReference type="HOGENOM" id="CLU_069129_7_0_11"/>
<dbReference type="eggNOG" id="COG2226">
    <property type="taxonomic scope" value="Bacteria"/>
</dbReference>
<reference evidence="2 4" key="1">
    <citation type="submission" date="2014-03" db="EMBL/GenBank/DDBJ databases">
        <title>Complete genome sequence of the Radio-Resistant Rubrobacter radiotolerans RSPS-4.</title>
        <authorList>
            <person name="Egas C.C."/>
            <person name="Barroso C.C."/>
            <person name="Froufe H.J.C."/>
            <person name="Pacheco J.J."/>
            <person name="Albuquerque L.L."/>
            <person name="da Costa M.M.S."/>
        </authorList>
    </citation>
    <scope>NUCLEOTIDE SEQUENCE [LARGE SCALE GENOMIC DNA]</scope>
    <source>
        <strain evidence="2 4">RSPS-4</strain>
    </source>
</reference>
<proteinExistence type="predicted"/>
<name>A0A023X055_RUBRA</name>
<accession>A0A023X055</accession>
<dbReference type="RefSeq" id="WP_038679997.1">
    <property type="nucleotide sequence ID" value="NZ_CP007514.1"/>
</dbReference>
<keyword evidence="2" id="KW-0808">Transferase</keyword>
<dbReference type="Pfam" id="PF13649">
    <property type="entry name" value="Methyltransf_25"/>
    <property type="match status" value="1"/>
</dbReference>
<feature type="domain" description="Methyltransferase" evidence="1">
    <location>
        <begin position="35"/>
        <end position="126"/>
    </location>
</feature>
<dbReference type="AlphaFoldDB" id="A0A023X055"/>
<evidence type="ECO:0000313" key="2">
    <source>
        <dbReference type="EMBL" id="AHY45405.1"/>
    </source>
</evidence>
<dbReference type="Gene3D" id="2.20.130.10">
    <property type="entry name" value="CAC2371-like domains"/>
    <property type="match status" value="1"/>
</dbReference>
<dbReference type="PANTHER" id="PTHR43591:SF110">
    <property type="entry name" value="RHODANESE DOMAIN-CONTAINING PROTEIN"/>
    <property type="match status" value="1"/>
</dbReference>
<dbReference type="PANTHER" id="PTHR43591">
    <property type="entry name" value="METHYLTRANSFERASE"/>
    <property type="match status" value="1"/>
</dbReference>
<evidence type="ECO:0000259" key="1">
    <source>
        <dbReference type="Pfam" id="PF13649"/>
    </source>
</evidence>
<keyword evidence="4" id="KW-1185">Reference proteome</keyword>
<dbReference type="InterPro" id="IPR041698">
    <property type="entry name" value="Methyltransf_25"/>
</dbReference>
<keyword evidence="2" id="KW-0489">Methyltransferase</keyword>
<dbReference type="Proteomes" id="UP001281130">
    <property type="component" value="Unassembled WGS sequence"/>
</dbReference>
<dbReference type="SUPFAM" id="SSF53335">
    <property type="entry name" value="S-adenosyl-L-methionine-dependent methyltransferases"/>
    <property type="match status" value="1"/>
</dbReference>
<evidence type="ECO:0000313" key="4">
    <source>
        <dbReference type="Proteomes" id="UP000025229"/>
    </source>
</evidence>
<protein>
    <submittedName>
        <fullName evidence="3">Class I SAM-dependent methyltransferase</fullName>
        <ecNumber evidence="3">2.1.-.-</ecNumber>
    </submittedName>
    <submittedName>
        <fullName evidence="2">Methyltransferase domain</fullName>
    </submittedName>
</protein>
<dbReference type="EMBL" id="JAWXXX010000001">
    <property type="protein sequence ID" value="MDX5892816.1"/>
    <property type="molecule type" value="Genomic_DNA"/>
</dbReference>
<dbReference type="EMBL" id="CP007514">
    <property type="protein sequence ID" value="AHY45405.1"/>
    <property type="molecule type" value="Genomic_DNA"/>
</dbReference>
<gene>
    <name evidence="2" type="ORF">RradSPS_0122</name>
    <name evidence="3" type="ORF">SIL72_02120</name>
</gene>
<dbReference type="GO" id="GO:0008168">
    <property type="term" value="F:methyltransferase activity"/>
    <property type="evidence" value="ECO:0007669"/>
    <property type="project" value="UniProtKB-KW"/>
</dbReference>
<dbReference type="KEGG" id="rrd:RradSPS_0122"/>
<dbReference type="CDD" id="cd02440">
    <property type="entry name" value="AdoMet_MTases"/>
    <property type="match status" value="1"/>
</dbReference>
<evidence type="ECO:0000313" key="3">
    <source>
        <dbReference type="EMBL" id="MDX5892816.1"/>
    </source>
</evidence>
<dbReference type="Proteomes" id="UP000025229">
    <property type="component" value="Chromosome"/>
</dbReference>
<sequence length="251" mass="28185">MAEYDPLADLYNLEYGHEYDVPFWISLAEREAGPVVEWGAGTGRISVPLARRGSRVTAVELSEKMLERGRKKNESVEWVRGDMCETRLDRIFGFGVCAFNSFLCLLDLEDALDFLKNARDHLAPGGLLGIEVSVFSPEELADPSGVANLRHDFVRPLDDGGALDRFSATRYDPATQIMDMRLFYELYDASGEMKSRRAHDLRIRLTGRDELELMLRATGFVVESVYGGFDGEPFTPESDHLIVLARNPVSD</sequence>
<organism evidence="2 4">
    <name type="scientific">Rubrobacter radiotolerans</name>
    <name type="common">Arthrobacter radiotolerans</name>
    <dbReference type="NCBI Taxonomy" id="42256"/>
    <lineage>
        <taxon>Bacteria</taxon>
        <taxon>Bacillati</taxon>
        <taxon>Actinomycetota</taxon>
        <taxon>Rubrobacteria</taxon>
        <taxon>Rubrobacterales</taxon>
        <taxon>Rubrobacteraceae</taxon>
        <taxon>Rubrobacter</taxon>
    </lineage>
</organism>
<dbReference type="InterPro" id="IPR029063">
    <property type="entry name" value="SAM-dependent_MTases_sf"/>
</dbReference>
<dbReference type="Gene3D" id="3.40.50.150">
    <property type="entry name" value="Vaccinia Virus protein VP39"/>
    <property type="match status" value="1"/>
</dbReference>